<dbReference type="KEGG" id="tjr:TherJR_3001"/>
<dbReference type="EC" id="4.99.1.12" evidence="3"/>
<evidence type="ECO:0000256" key="3">
    <source>
        <dbReference type="HAMAP-Rule" id="MF_01074"/>
    </source>
</evidence>
<dbReference type="Gene3D" id="3.10.20.300">
    <property type="entry name" value="mk0293 like domain"/>
    <property type="match status" value="1"/>
</dbReference>
<dbReference type="HOGENOM" id="CLU_028523_2_1_9"/>
<dbReference type="Proteomes" id="UP000002377">
    <property type="component" value="Chromosome"/>
</dbReference>
<gene>
    <name evidence="3" type="primary">larC</name>
    <name evidence="4" type="ordered locus">TherJR_3001</name>
</gene>
<dbReference type="HAMAP" id="MF_01074">
    <property type="entry name" value="LarC"/>
    <property type="match status" value="1"/>
</dbReference>
<proteinExistence type="inferred from homology"/>
<dbReference type="STRING" id="635013.TherJR_3001"/>
<dbReference type="InterPro" id="IPR002822">
    <property type="entry name" value="Ni_insertion"/>
</dbReference>
<dbReference type="Gene3D" id="3.30.70.1380">
    <property type="entry name" value="Transcriptional regulatory protein pf0864 domain like"/>
    <property type="match status" value="1"/>
</dbReference>
<protein>
    <recommendedName>
        <fullName evidence="3">Pyridinium-3,5-bisthiocarboxylic acid mononucleotide nickel insertion protein</fullName>
        <shortName evidence="3">P2TMN nickel insertion protein</shortName>
        <ecNumber evidence="3">4.99.1.12</ecNumber>
    </recommendedName>
    <alternativeName>
        <fullName evidence="3">Nickel-pincer cofactor biosynthesis protein LarC</fullName>
    </alternativeName>
</protein>
<sequence>MKTLFLDCFAGISGDMFVGALLDLGVDFKNLQEQLQTVPVNNYQIAAEKVIKNGITGTKFSVFTIVAEKQHRHLHHIHDIIDKSGLSASVKRQAKKIFSHLAEAEAKIHGITPDKVHFHEVGAVDSIIDILSVLICLEHLAVEEIICSPLPMGKGFVQCAHGIIPLPAPATLELLHGYPVTETDIEGETVTPTGAVLAVNLAKRFGPFPAMSVEGVGYGAGTRNGEIPNLLRVVLGQTQSAAPFQQDKVLVITATIDDMNPEFYDYVMNRLFTAGALDVTLTPLQMKKNRPGQQLTVLCPPDRLNHLANIILRETTSLGVRVREETRFKLKRELKAVETPFGPVMVKLGKCPATQKVWNIAPEWEDCRLLAEKHGVPAKTVYDQAKSVAMSLYLGNDKTVTTEYTAQPSCNQNLKGQKPMIKLKK</sequence>
<keyword evidence="5" id="KW-1185">Reference proteome</keyword>
<dbReference type="GO" id="GO:0016151">
    <property type="term" value="F:nickel cation binding"/>
    <property type="evidence" value="ECO:0007669"/>
    <property type="project" value="UniProtKB-UniRule"/>
</dbReference>
<comment type="similarity">
    <text evidence="3">Belongs to the LarC family.</text>
</comment>
<dbReference type="AlphaFoldDB" id="D5XDT4"/>
<dbReference type="PANTHER" id="PTHR36566">
    <property type="entry name" value="NICKEL INSERTION PROTEIN-RELATED"/>
    <property type="match status" value="1"/>
</dbReference>
<comment type="catalytic activity">
    <reaction evidence="3">
        <text>Ni(II)-pyridinium-3,5-bisthiocarboxylate mononucleotide = pyridinium-3,5-bisthiocarboxylate mononucleotide + Ni(2+)</text>
        <dbReference type="Rhea" id="RHEA:54784"/>
        <dbReference type="ChEBI" id="CHEBI:49786"/>
        <dbReference type="ChEBI" id="CHEBI:137372"/>
        <dbReference type="ChEBI" id="CHEBI:137373"/>
        <dbReference type="EC" id="4.99.1.12"/>
    </reaction>
</comment>
<comment type="function">
    <text evidence="3">Involved in the biosynthesis of a nickel-pincer cofactor ((SCS)Ni(II) pincer complex). Binds Ni(2+), and functions in nickel delivery to pyridinium-3,5-bisthiocarboxylic acid mononucleotide (P2TMN), to form the mature cofactor. Is thus probably required for the activation of nickel-pincer cofactor-dependent enzymes.</text>
</comment>
<evidence type="ECO:0000256" key="2">
    <source>
        <dbReference type="ARBA" id="ARBA00023239"/>
    </source>
</evidence>
<dbReference type="EMBL" id="CP002028">
    <property type="protein sequence ID" value="ADG83830.1"/>
    <property type="molecule type" value="Genomic_DNA"/>
</dbReference>
<keyword evidence="2 3" id="KW-0456">Lyase</keyword>
<dbReference type="RefSeq" id="WP_013121818.1">
    <property type="nucleotide sequence ID" value="NC_014152.1"/>
</dbReference>
<evidence type="ECO:0000256" key="1">
    <source>
        <dbReference type="ARBA" id="ARBA00022596"/>
    </source>
</evidence>
<dbReference type="Pfam" id="PF01969">
    <property type="entry name" value="Ni_insertion"/>
    <property type="match status" value="1"/>
</dbReference>
<reference evidence="4 5" key="1">
    <citation type="submission" date="2010-05" db="EMBL/GenBank/DDBJ databases">
        <title>Complete sequence of Thermincola sp. JR.</title>
        <authorList>
            <consortium name="US DOE Joint Genome Institute"/>
            <person name="Lucas S."/>
            <person name="Copeland A."/>
            <person name="Lapidus A."/>
            <person name="Cheng J.-F."/>
            <person name="Bruce D."/>
            <person name="Goodwin L."/>
            <person name="Pitluck S."/>
            <person name="Chertkov O."/>
            <person name="Detter J.C."/>
            <person name="Han C."/>
            <person name="Tapia R."/>
            <person name="Land M."/>
            <person name="Hauser L."/>
            <person name="Kyrpides N."/>
            <person name="Mikhailova N."/>
            <person name="Hazen T.C."/>
            <person name="Woyke T."/>
        </authorList>
    </citation>
    <scope>NUCLEOTIDE SEQUENCE [LARGE SCALE GENOMIC DNA]</scope>
    <source>
        <strain evidence="4 5">JR</strain>
    </source>
</reference>
<accession>D5XDT4</accession>
<dbReference type="OrthoDB" id="9765625at2"/>
<evidence type="ECO:0000313" key="5">
    <source>
        <dbReference type="Proteomes" id="UP000002377"/>
    </source>
</evidence>
<dbReference type="NCBIfam" id="TIGR00299">
    <property type="entry name" value="nickel pincer cofactor biosynthesis protein LarC"/>
    <property type="match status" value="1"/>
</dbReference>
<evidence type="ECO:0000313" key="4">
    <source>
        <dbReference type="EMBL" id="ADG83830.1"/>
    </source>
</evidence>
<dbReference type="GO" id="GO:0051604">
    <property type="term" value="P:protein maturation"/>
    <property type="evidence" value="ECO:0007669"/>
    <property type="project" value="UniProtKB-UniRule"/>
</dbReference>
<dbReference type="eggNOG" id="COG1641">
    <property type="taxonomic scope" value="Bacteria"/>
</dbReference>
<keyword evidence="1 3" id="KW-0533">Nickel</keyword>
<name>D5XDT4_THEPJ</name>
<organism evidence="4 5">
    <name type="scientific">Thermincola potens (strain JR)</name>
    <dbReference type="NCBI Taxonomy" id="635013"/>
    <lineage>
        <taxon>Bacteria</taxon>
        <taxon>Bacillati</taxon>
        <taxon>Bacillota</taxon>
        <taxon>Clostridia</taxon>
        <taxon>Eubacteriales</taxon>
        <taxon>Thermincolaceae</taxon>
        <taxon>Thermincola</taxon>
    </lineage>
</organism>
<dbReference type="PANTHER" id="PTHR36566:SF1">
    <property type="entry name" value="PYRIDINIUM-3,5-BISTHIOCARBOXYLIC ACID MONONUCLEOTIDE NICKEL INSERTION PROTEIN"/>
    <property type="match status" value="1"/>
</dbReference>
<dbReference type="GO" id="GO:0016829">
    <property type="term" value="F:lyase activity"/>
    <property type="evidence" value="ECO:0007669"/>
    <property type="project" value="UniProtKB-UniRule"/>
</dbReference>